<evidence type="ECO:0000313" key="4">
    <source>
        <dbReference type="Proteomes" id="UP001595947"/>
    </source>
</evidence>
<name>A0ABV9YNZ0_9PSEU</name>
<keyword evidence="2" id="KW-0812">Transmembrane</keyword>
<keyword evidence="2" id="KW-0472">Membrane</keyword>
<accession>A0ABV9YNZ0</accession>
<proteinExistence type="predicted"/>
<evidence type="ECO:0000313" key="3">
    <source>
        <dbReference type="EMBL" id="MFC5063427.1"/>
    </source>
</evidence>
<dbReference type="RefSeq" id="WP_378036775.1">
    <property type="nucleotide sequence ID" value="NZ_JBHSIV010000013.1"/>
</dbReference>
<feature type="transmembrane region" description="Helical" evidence="2">
    <location>
        <begin position="130"/>
        <end position="151"/>
    </location>
</feature>
<feature type="region of interest" description="Disordered" evidence="1">
    <location>
        <begin position="1"/>
        <end position="23"/>
    </location>
</feature>
<feature type="compositionally biased region" description="Basic and acidic residues" evidence="1">
    <location>
        <begin position="14"/>
        <end position="23"/>
    </location>
</feature>
<feature type="transmembrane region" description="Helical" evidence="2">
    <location>
        <begin position="33"/>
        <end position="51"/>
    </location>
</feature>
<organism evidence="3 4">
    <name type="scientific">Actinomycetospora atypica</name>
    <dbReference type="NCBI Taxonomy" id="1290095"/>
    <lineage>
        <taxon>Bacteria</taxon>
        <taxon>Bacillati</taxon>
        <taxon>Actinomycetota</taxon>
        <taxon>Actinomycetes</taxon>
        <taxon>Pseudonocardiales</taxon>
        <taxon>Pseudonocardiaceae</taxon>
        <taxon>Actinomycetospora</taxon>
    </lineage>
</organism>
<feature type="transmembrane region" description="Helical" evidence="2">
    <location>
        <begin position="96"/>
        <end position="118"/>
    </location>
</feature>
<dbReference type="EMBL" id="JBHSIV010000013">
    <property type="protein sequence ID" value="MFC5063427.1"/>
    <property type="molecule type" value="Genomic_DNA"/>
</dbReference>
<feature type="transmembrane region" description="Helical" evidence="2">
    <location>
        <begin position="71"/>
        <end position="89"/>
    </location>
</feature>
<protein>
    <recommendedName>
        <fullName evidence="5">Integral membrane protein</fullName>
    </recommendedName>
</protein>
<keyword evidence="4" id="KW-1185">Reference proteome</keyword>
<gene>
    <name evidence="3" type="ORF">ACFPBZ_14495</name>
</gene>
<reference evidence="4" key="1">
    <citation type="journal article" date="2019" name="Int. J. Syst. Evol. Microbiol.">
        <title>The Global Catalogue of Microorganisms (GCM) 10K type strain sequencing project: providing services to taxonomists for standard genome sequencing and annotation.</title>
        <authorList>
            <consortium name="The Broad Institute Genomics Platform"/>
            <consortium name="The Broad Institute Genome Sequencing Center for Infectious Disease"/>
            <person name="Wu L."/>
            <person name="Ma J."/>
        </authorList>
    </citation>
    <scope>NUCLEOTIDE SEQUENCE [LARGE SCALE GENOMIC DNA]</scope>
    <source>
        <strain evidence="4">CGMCC 4.7093</strain>
    </source>
</reference>
<evidence type="ECO:0008006" key="5">
    <source>
        <dbReference type="Google" id="ProtNLM"/>
    </source>
</evidence>
<evidence type="ECO:0000256" key="1">
    <source>
        <dbReference type="SAM" id="MobiDB-lite"/>
    </source>
</evidence>
<comment type="caution">
    <text evidence="3">The sequence shown here is derived from an EMBL/GenBank/DDBJ whole genome shotgun (WGS) entry which is preliminary data.</text>
</comment>
<evidence type="ECO:0000256" key="2">
    <source>
        <dbReference type="SAM" id="Phobius"/>
    </source>
</evidence>
<sequence length="154" mass="16212">MTRPDPFDTPASDVDDRPARPPISREVDFGPRIMVVAVAILVLLLAAVLRWTASGSSGWEVVQGAPGVTALPRLFSILALVFGVGFSVASVMSRRWVVVFVAAAGCAVTSVTGVWAVWSQNTVPGSGPGFGMVLALIAMVVLTARWAGWAFSRD</sequence>
<keyword evidence="2" id="KW-1133">Transmembrane helix</keyword>
<dbReference type="Proteomes" id="UP001595947">
    <property type="component" value="Unassembled WGS sequence"/>
</dbReference>